<keyword evidence="5 18" id="KW-0479">Metal-binding</keyword>
<dbReference type="Proteomes" id="UP001368618">
    <property type="component" value="Chromosome"/>
</dbReference>
<protein>
    <recommendedName>
        <fullName evidence="17">ADP-dependent (S)-NAD(P)H-hydrate dehydratase</fullName>
        <ecNumber evidence="17">4.2.1.136</ecNumber>
    </recommendedName>
    <alternativeName>
        <fullName evidence="17">ADP-dependent NAD(P)HX dehydratase</fullName>
    </alternativeName>
</protein>
<dbReference type="InterPro" id="IPR036652">
    <property type="entry name" value="YjeF_N_dom_sf"/>
</dbReference>
<comment type="catalytic activity">
    <reaction evidence="2 18">
        <text>(6R)-NADPHX = (6S)-NADPHX</text>
        <dbReference type="Rhea" id="RHEA:32227"/>
        <dbReference type="ChEBI" id="CHEBI:64076"/>
        <dbReference type="ChEBI" id="CHEBI:64077"/>
        <dbReference type="EC" id="5.1.99.6"/>
    </reaction>
</comment>
<keyword evidence="8 17" id="KW-0521">NADP</keyword>
<evidence type="ECO:0000256" key="11">
    <source>
        <dbReference type="ARBA" id="ARBA00023235"/>
    </source>
</evidence>
<evidence type="ECO:0000256" key="2">
    <source>
        <dbReference type="ARBA" id="ARBA00000909"/>
    </source>
</evidence>
<dbReference type="PANTHER" id="PTHR12592:SF0">
    <property type="entry name" value="ATP-DEPENDENT (S)-NAD(P)H-HYDRATE DEHYDRATASE"/>
    <property type="match status" value="1"/>
</dbReference>
<evidence type="ECO:0000256" key="17">
    <source>
        <dbReference type="HAMAP-Rule" id="MF_01965"/>
    </source>
</evidence>
<evidence type="ECO:0000313" key="21">
    <source>
        <dbReference type="EMBL" id="WWR11460.1"/>
    </source>
</evidence>
<evidence type="ECO:0000256" key="9">
    <source>
        <dbReference type="ARBA" id="ARBA00022958"/>
    </source>
</evidence>
<feature type="binding site" evidence="17">
    <location>
        <position position="372"/>
    </location>
    <ligand>
        <name>(6S)-NADPHX</name>
        <dbReference type="ChEBI" id="CHEBI:64076"/>
    </ligand>
</feature>
<feature type="binding site" evidence="17">
    <location>
        <position position="325"/>
    </location>
    <ligand>
        <name>(6S)-NADPHX</name>
        <dbReference type="ChEBI" id="CHEBI:64076"/>
    </ligand>
</feature>
<comment type="similarity">
    <text evidence="17">Belongs to the NnrD/CARKD family.</text>
</comment>
<comment type="similarity">
    <text evidence="3 18">In the N-terminal section; belongs to the NnrE/AIBP family.</text>
</comment>
<evidence type="ECO:0000256" key="6">
    <source>
        <dbReference type="ARBA" id="ARBA00022741"/>
    </source>
</evidence>
<evidence type="ECO:0000256" key="7">
    <source>
        <dbReference type="ARBA" id="ARBA00022840"/>
    </source>
</evidence>
<keyword evidence="12 17" id="KW-0456">Lyase</keyword>
<dbReference type="RefSeq" id="WP_338516032.1">
    <property type="nucleotide sequence ID" value="NZ_CP135137.1"/>
</dbReference>
<dbReference type="PANTHER" id="PTHR12592">
    <property type="entry name" value="ATP-DEPENDENT (S)-NAD(P)H-HYDRATE DEHYDRATASE FAMILY MEMBER"/>
    <property type="match status" value="1"/>
</dbReference>
<evidence type="ECO:0000256" key="16">
    <source>
        <dbReference type="ARBA" id="ARBA00049209"/>
    </source>
</evidence>
<keyword evidence="11 18" id="KW-0413">Isomerase</keyword>
<comment type="similarity">
    <text evidence="4 18">In the C-terminal section; belongs to the NnrD/CARKD family.</text>
</comment>
<dbReference type="HAMAP" id="MF_01965">
    <property type="entry name" value="NADHX_dehydratase"/>
    <property type="match status" value="1"/>
</dbReference>
<dbReference type="EMBL" id="CP135137">
    <property type="protein sequence ID" value="WWR11460.1"/>
    <property type="molecule type" value="Genomic_DNA"/>
</dbReference>
<comment type="caution">
    <text evidence="17">Lacks conserved residue(s) required for the propagation of feature annotation.</text>
</comment>
<evidence type="ECO:0000256" key="15">
    <source>
        <dbReference type="ARBA" id="ARBA00048238"/>
    </source>
</evidence>
<feature type="domain" description="YjeF N-terminal" evidence="20">
    <location>
        <begin position="7"/>
        <end position="219"/>
    </location>
</feature>
<keyword evidence="6 17" id="KW-0547">Nucleotide-binding</keyword>
<dbReference type="Pfam" id="PF03853">
    <property type="entry name" value="YjeF_N"/>
    <property type="match status" value="1"/>
</dbReference>
<dbReference type="PROSITE" id="PS51385">
    <property type="entry name" value="YJEF_N"/>
    <property type="match status" value="1"/>
</dbReference>
<accession>A0ABZ2GWG9</accession>
<dbReference type="PIRSF" id="PIRSF017184">
    <property type="entry name" value="Nnr"/>
    <property type="match status" value="1"/>
</dbReference>
<dbReference type="EC" id="4.2.1.136" evidence="17"/>
<dbReference type="Gene3D" id="3.40.50.10260">
    <property type="entry name" value="YjeF N-terminal domain"/>
    <property type="match status" value="1"/>
</dbReference>
<comment type="catalytic activity">
    <reaction evidence="15 17 18">
        <text>(6S)-NADHX + ADP = AMP + phosphate + NADH + H(+)</text>
        <dbReference type="Rhea" id="RHEA:32223"/>
        <dbReference type="ChEBI" id="CHEBI:15378"/>
        <dbReference type="ChEBI" id="CHEBI:43474"/>
        <dbReference type="ChEBI" id="CHEBI:57945"/>
        <dbReference type="ChEBI" id="CHEBI:64074"/>
        <dbReference type="ChEBI" id="CHEBI:456215"/>
        <dbReference type="ChEBI" id="CHEBI:456216"/>
        <dbReference type="EC" id="4.2.1.136"/>
    </reaction>
</comment>
<evidence type="ECO:0000256" key="18">
    <source>
        <dbReference type="PIRNR" id="PIRNR017184"/>
    </source>
</evidence>
<keyword evidence="9 18" id="KW-0630">Potassium</keyword>
<comment type="cofactor">
    <cofactor evidence="18">
        <name>K(+)</name>
        <dbReference type="ChEBI" id="CHEBI:29103"/>
    </cofactor>
    <text evidence="18">Binds 1 potassium ion per subunit.</text>
</comment>
<organism evidence="21 22">
    <name type="scientific">Candidatus Legionella polyplacis</name>
    <dbReference type="NCBI Taxonomy" id="2005262"/>
    <lineage>
        <taxon>Bacteria</taxon>
        <taxon>Pseudomonadati</taxon>
        <taxon>Pseudomonadota</taxon>
        <taxon>Gammaproteobacteria</taxon>
        <taxon>Legionellales</taxon>
        <taxon>Legionellaceae</taxon>
        <taxon>Legionella</taxon>
    </lineage>
</organism>
<comment type="cofactor">
    <cofactor evidence="17">
        <name>Mg(2+)</name>
        <dbReference type="ChEBI" id="CHEBI:18420"/>
    </cofactor>
</comment>
<dbReference type="NCBIfam" id="TIGR00196">
    <property type="entry name" value="yjeF_cterm"/>
    <property type="match status" value="1"/>
</dbReference>
<feature type="binding site" evidence="17">
    <location>
        <position position="439"/>
    </location>
    <ligand>
        <name>AMP</name>
        <dbReference type="ChEBI" id="CHEBI:456215"/>
    </ligand>
</feature>
<evidence type="ECO:0000313" key="22">
    <source>
        <dbReference type="Proteomes" id="UP001368618"/>
    </source>
</evidence>
<evidence type="ECO:0000256" key="4">
    <source>
        <dbReference type="ARBA" id="ARBA00009524"/>
    </source>
</evidence>
<keyword evidence="10 17" id="KW-0520">NAD</keyword>
<evidence type="ECO:0000256" key="10">
    <source>
        <dbReference type="ARBA" id="ARBA00023027"/>
    </source>
</evidence>
<feature type="domain" description="YjeF C-terminal" evidence="19">
    <location>
        <begin position="229"/>
        <end position="499"/>
    </location>
</feature>
<evidence type="ECO:0000256" key="1">
    <source>
        <dbReference type="ARBA" id="ARBA00000013"/>
    </source>
</evidence>
<evidence type="ECO:0000256" key="14">
    <source>
        <dbReference type="ARBA" id="ARBA00025153"/>
    </source>
</evidence>
<evidence type="ECO:0000259" key="20">
    <source>
        <dbReference type="PROSITE" id="PS51385"/>
    </source>
</evidence>
<dbReference type="InterPro" id="IPR000631">
    <property type="entry name" value="CARKD"/>
</dbReference>
<feature type="binding site" evidence="17">
    <location>
        <begin position="409"/>
        <end position="413"/>
    </location>
    <ligand>
        <name>AMP</name>
        <dbReference type="ChEBI" id="CHEBI:456215"/>
    </ligand>
</feature>
<keyword evidence="22" id="KW-1185">Reference proteome</keyword>
<evidence type="ECO:0000256" key="13">
    <source>
        <dbReference type="ARBA" id="ARBA00023268"/>
    </source>
</evidence>
<name>A0ABZ2GWG9_9GAMM</name>
<reference evidence="21" key="1">
    <citation type="submission" date="2023-09" db="EMBL/GenBank/DDBJ databases">
        <title>Genomes of two closely related lineages of the louse Polyplax serrata with different host specificities.</title>
        <authorList>
            <person name="Martinu J."/>
            <person name="Tarabai H."/>
            <person name="Stefka J."/>
            <person name="Hypsa V."/>
        </authorList>
    </citation>
    <scope>NUCLEOTIDE SEQUENCE [LARGE SCALE GENOMIC DNA]</scope>
    <source>
        <strain evidence="21">98ZLc_SE</strain>
    </source>
</reference>
<proteinExistence type="inferred from homology"/>
<evidence type="ECO:0000256" key="12">
    <source>
        <dbReference type="ARBA" id="ARBA00023239"/>
    </source>
</evidence>
<comment type="function">
    <text evidence="14 18">Bifunctional enzyme that catalyzes the epimerization of the S- and R-forms of NAD(P)HX and the dehydration of the S-form of NAD(P)HX at the expense of ADP, which is converted to AMP. This allows the repair of both epimers of NAD(P)HX, a damaged form of NAD(P)H that is a result of enzymatic or heat-dependent hydration.</text>
</comment>
<keyword evidence="13" id="KW-0511">Multifunctional enzyme</keyword>
<evidence type="ECO:0000259" key="19">
    <source>
        <dbReference type="PROSITE" id="PS51383"/>
    </source>
</evidence>
<dbReference type="Pfam" id="PF01256">
    <property type="entry name" value="Carb_kinase"/>
    <property type="match status" value="1"/>
</dbReference>
<dbReference type="InterPro" id="IPR029056">
    <property type="entry name" value="Ribokinase-like"/>
</dbReference>
<dbReference type="SUPFAM" id="SSF53613">
    <property type="entry name" value="Ribokinase-like"/>
    <property type="match status" value="1"/>
</dbReference>
<dbReference type="SUPFAM" id="SSF64153">
    <property type="entry name" value="YjeF N-terminal domain-like"/>
    <property type="match status" value="1"/>
</dbReference>
<evidence type="ECO:0000256" key="5">
    <source>
        <dbReference type="ARBA" id="ARBA00022723"/>
    </source>
</evidence>
<evidence type="ECO:0000256" key="8">
    <source>
        <dbReference type="ARBA" id="ARBA00022857"/>
    </source>
</evidence>
<evidence type="ECO:0000256" key="3">
    <source>
        <dbReference type="ARBA" id="ARBA00006001"/>
    </source>
</evidence>
<keyword evidence="7 17" id="KW-0067">ATP-binding</keyword>
<dbReference type="PROSITE" id="PS51383">
    <property type="entry name" value="YJEF_C_3"/>
    <property type="match status" value="1"/>
</dbReference>
<dbReference type="InterPro" id="IPR004443">
    <property type="entry name" value="YjeF_N_dom"/>
</dbReference>
<gene>
    <name evidence="17" type="primary">nnrD</name>
    <name evidence="21" type="ORF">RQL39_02085</name>
</gene>
<comment type="catalytic activity">
    <reaction evidence="1 18">
        <text>(6R)-NADHX = (6S)-NADHX</text>
        <dbReference type="Rhea" id="RHEA:32215"/>
        <dbReference type="ChEBI" id="CHEBI:64074"/>
        <dbReference type="ChEBI" id="CHEBI:64075"/>
        <dbReference type="EC" id="5.1.99.6"/>
    </reaction>
</comment>
<comment type="function">
    <text evidence="17">Catalyzes the dehydration of the S-form of NAD(P)HX at the expense of ADP, which is converted to AMP. Together with NAD(P)HX epimerase, which catalyzes the epimerization of the S- and R-forms, the enzyme allows the repair of both epimers of NAD(P)HX, a damaged form of NAD(P)H that is a result of enzymatic or heat-dependent hydration.</text>
</comment>
<sequence length="501" mass="56129">MKYFSVYRKKDFFLYKKNILKIFNLTNSDLIEKIAKNILLNINHRYPFIKKVAIFCGSSFNATYGYMLAKFAYESGYSVVIYQCNLFKPISLLIQKLMLNKFRINFIYKTIDDCIDSNIDLIIDALIGIDNSDKDFSINIKKMSNIINKINNSLLPVISLDIPSGIDVDTGCIFQCGAIKSTLTITFLAIKLGLLILDGPDYCGKIICISFQSNYIYSDVKPTVYLLNNYLYKDIIFLKRKKNSHKGLFGRVLIIGGNYGMPGSVYLSAKAALRVGAGSVIVFTRSEYVNQFSFNLPEVMVYSFKDILQFIKLMKKSTVCIIGPGLTEDTWTRFLFSKVLLSNIATVVDASALQVLSKFKNCYKNNWILTPHVGEAASLLSCTVKEIQSDRYKALKRIKDKYGGAIILKGYDTLIYTDKEDIPYLCCEGNPGMASSGMGDVLSGVLGGLLSQGLSIRDSVILGVWIHGISGSQAAFINGERGLLASDLMFWLQKNINLFNR</sequence>
<dbReference type="Gene3D" id="3.40.1190.20">
    <property type="match status" value="1"/>
</dbReference>
<comment type="subunit">
    <text evidence="17">Homotetramer.</text>
</comment>
<dbReference type="InterPro" id="IPR030677">
    <property type="entry name" value="Nnr"/>
</dbReference>
<feature type="binding site" evidence="17">
    <location>
        <position position="440"/>
    </location>
    <ligand>
        <name>(6S)-NADPHX</name>
        <dbReference type="ChEBI" id="CHEBI:64076"/>
    </ligand>
</feature>
<dbReference type="CDD" id="cd01171">
    <property type="entry name" value="YXKO-related"/>
    <property type="match status" value="1"/>
</dbReference>
<comment type="catalytic activity">
    <reaction evidence="16 17 18">
        <text>(6S)-NADPHX + ADP = AMP + phosphate + NADPH + H(+)</text>
        <dbReference type="Rhea" id="RHEA:32235"/>
        <dbReference type="ChEBI" id="CHEBI:15378"/>
        <dbReference type="ChEBI" id="CHEBI:43474"/>
        <dbReference type="ChEBI" id="CHEBI:57783"/>
        <dbReference type="ChEBI" id="CHEBI:64076"/>
        <dbReference type="ChEBI" id="CHEBI:456215"/>
        <dbReference type="ChEBI" id="CHEBI:456216"/>
        <dbReference type="EC" id="4.2.1.136"/>
    </reaction>
</comment>